<dbReference type="Proteomes" id="UP001321479">
    <property type="component" value="Segment"/>
</dbReference>
<proteinExistence type="predicted"/>
<accession>A0ABM7NRA2</accession>
<dbReference type="GeneID" id="80557898"/>
<evidence type="ECO:0000313" key="1">
    <source>
        <dbReference type="EMBL" id="BCS82693.1"/>
    </source>
</evidence>
<reference evidence="1 2" key="1">
    <citation type="submission" date="2021-02" db="EMBL/GenBank/DDBJ databases">
        <title>Cotonvirus japonicus, which uses Golgi apparatus of host cells for its virion factory, phylogenetically links tailed tupanvirus and icosahedral mimivirus.</title>
        <authorList>
            <person name="Takahashi H."/>
            <person name="Fukaya S."/>
            <person name="Song C."/>
            <person name="Murata K."/>
            <person name="Takemura M."/>
        </authorList>
    </citation>
    <scope>NUCLEOTIDE SEQUENCE [LARGE SCALE GENOMIC DNA]</scope>
</reference>
<dbReference type="RefSeq" id="YP_010841301.1">
    <property type="nucleotide sequence ID" value="NC_079139.1"/>
</dbReference>
<evidence type="ECO:0000313" key="2">
    <source>
        <dbReference type="Proteomes" id="UP001321479"/>
    </source>
</evidence>
<sequence>MIEVKTITPFVTDHNKINLPISDGTLKLIYWFFFKKKQHKIVYKRSSYWFDPISENNIDLVSEIMSEDLDVICFANYFHEMVDNRFTYATPYALPKEKYQTVPKVNGKFYPTRAFVRVLTEYLCFSSSLKSK</sequence>
<organism evidence="1 2">
    <name type="scientific">Cotonvirus japonicus</name>
    <dbReference type="NCBI Taxonomy" id="2811091"/>
    <lineage>
        <taxon>Viruses</taxon>
        <taxon>Varidnaviria</taxon>
        <taxon>Bamfordvirae</taxon>
        <taxon>Nucleocytoviricota</taxon>
        <taxon>Megaviricetes</taxon>
        <taxon>Imitervirales</taxon>
        <taxon>Mimiviridae</taxon>
        <taxon>Megamimivirinae</taxon>
        <taxon>Cotonvirus</taxon>
        <taxon>Cotonvirus japonicum</taxon>
    </lineage>
</organism>
<protein>
    <submittedName>
        <fullName evidence="1">Uncharacterized protein</fullName>
    </submittedName>
</protein>
<keyword evidence="2" id="KW-1185">Reference proteome</keyword>
<name>A0ABM7NRA2_9VIRU</name>
<dbReference type="EMBL" id="AP024483">
    <property type="protein sequence ID" value="BCS82693.1"/>
    <property type="molecule type" value="Genomic_DNA"/>
</dbReference>